<keyword evidence="1" id="KW-0472">Membrane</keyword>
<dbReference type="GO" id="GO:0005886">
    <property type="term" value="C:plasma membrane"/>
    <property type="evidence" value="ECO:0007669"/>
    <property type="project" value="InterPro"/>
</dbReference>
<evidence type="ECO:0000256" key="1">
    <source>
        <dbReference type="SAM" id="Phobius"/>
    </source>
</evidence>
<reference evidence="2 3" key="1">
    <citation type="submission" date="2016-06" db="EMBL/GenBank/DDBJ databases">
        <title>Evolution of pathogenesis and genome organization in the Tremellales.</title>
        <authorList>
            <person name="Cuomo C."/>
            <person name="Litvintseva A."/>
            <person name="Heitman J."/>
            <person name="Chen Y."/>
            <person name="Sun S."/>
            <person name="Springer D."/>
            <person name="Dromer F."/>
            <person name="Young S."/>
            <person name="Zeng Q."/>
            <person name="Chapman S."/>
            <person name="Gujja S."/>
            <person name="Saif S."/>
            <person name="Birren B."/>
        </authorList>
    </citation>
    <scope>NUCLEOTIDE SEQUENCE [LARGE SCALE GENOMIC DNA]</scope>
    <source>
        <strain evidence="2 3">ATCC 28783</strain>
    </source>
</reference>
<dbReference type="InterPro" id="IPR051380">
    <property type="entry name" value="pH-response_reg_palI/RIM9"/>
</dbReference>
<dbReference type="PANTHER" id="PTHR28013">
    <property type="entry name" value="PROTEIN DCV1-RELATED"/>
    <property type="match status" value="1"/>
</dbReference>
<dbReference type="AlphaFoldDB" id="A0A4Q1BJ92"/>
<proteinExistence type="predicted"/>
<keyword evidence="3" id="KW-1185">Reference proteome</keyword>
<feature type="transmembrane region" description="Helical" evidence="1">
    <location>
        <begin position="204"/>
        <end position="224"/>
    </location>
</feature>
<sequence length="294" mass="31777">MKKTLGPITVIDTKPQNAPYRRWNGNQATVLFFPTFAAFLIILLSSLSDPIIPGLTVAEVKTVNGTVSFGTWGWCTSGVKGFDDVCSNSGIGKGGNLNQLGTLVGLVQITGAVPKSYHIANGVMHIFANVSTWLTVVWTLAACGAWENKELQAYDWTRWAFAGTFWSSILVLIAWALDLGMFGKVSGIQSPDGSQPHISPGPSVFMMMAAFILLAGCFIARIAWLKFKPRPLWTVKGADEDFHNVQPPMSAALPPAQDLPPTWESLEINTPGGKIEKHEYGTEVPSIAQPGFAI</sequence>
<dbReference type="Pfam" id="PF06687">
    <property type="entry name" value="SUR7"/>
    <property type="match status" value="1"/>
</dbReference>
<feature type="transmembrane region" description="Helical" evidence="1">
    <location>
        <begin position="28"/>
        <end position="47"/>
    </location>
</feature>
<comment type="caution">
    <text evidence="2">The sequence shown here is derived from an EMBL/GenBank/DDBJ whole genome shotgun (WGS) entry which is preliminary data.</text>
</comment>
<dbReference type="GO" id="GO:0035838">
    <property type="term" value="C:growing cell tip"/>
    <property type="evidence" value="ECO:0007669"/>
    <property type="project" value="TreeGrafter"/>
</dbReference>
<dbReference type="InParanoid" id="A0A4Q1BJ92"/>
<dbReference type="Proteomes" id="UP000289152">
    <property type="component" value="Unassembled WGS sequence"/>
</dbReference>
<dbReference type="OrthoDB" id="2591968at2759"/>
<keyword evidence="1" id="KW-1133">Transmembrane helix</keyword>
<dbReference type="GO" id="GO:0032153">
    <property type="term" value="C:cell division site"/>
    <property type="evidence" value="ECO:0007669"/>
    <property type="project" value="TreeGrafter"/>
</dbReference>
<accession>A0A4Q1BJ92</accession>
<feature type="transmembrane region" description="Helical" evidence="1">
    <location>
        <begin position="126"/>
        <end position="146"/>
    </location>
</feature>
<feature type="transmembrane region" description="Helical" evidence="1">
    <location>
        <begin position="158"/>
        <end position="177"/>
    </location>
</feature>
<evidence type="ECO:0000313" key="2">
    <source>
        <dbReference type="EMBL" id="RXK37769.1"/>
    </source>
</evidence>
<name>A0A4Q1BJ92_TREME</name>
<dbReference type="PANTHER" id="PTHR28013:SF4">
    <property type="entry name" value="MARVEL DOMAIN-CONTAINING PROTEIN"/>
    <property type="match status" value="1"/>
</dbReference>
<keyword evidence="1" id="KW-0812">Transmembrane</keyword>
<dbReference type="InterPro" id="IPR009571">
    <property type="entry name" value="SUR7/Rim9-like_fungi"/>
</dbReference>
<gene>
    <name evidence="2" type="ORF">M231_04925</name>
</gene>
<dbReference type="EMBL" id="SDIL01000060">
    <property type="protein sequence ID" value="RXK37769.1"/>
    <property type="molecule type" value="Genomic_DNA"/>
</dbReference>
<evidence type="ECO:0000313" key="3">
    <source>
        <dbReference type="Proteomes" id="UP000289152"/>
    </source>
</evidence>
<protein>
    <submittedName>
        <fullName evidence="2">Uncharacterized protein</fullName>
    </submittedName>
</protein>
<organism evidence="2 3">
    <name type="scientific">Tremella mesenterica</name>
    <name type="common">Jelly fungus</name>
    <dbReference type="NCBI Taxonomy" id="5217"/>
    <lineage>
        <taxon>Eukaryota</taxon>
        <taxon>Fungi</taxon>
        <taxon>Dikarya</taxon>
        <taxon>Basidiomycota</taxon>
        <taxon>Agaricomycotina</taxon>
        <taxon>Tremellomycetes</taxon>
        <taxon>Tremellales</taxon>
        <taxon>Tremellaceae</taxon>
        <taxon>Tremella</taxon>
    </lineage>
</organism>